<dbReference type="Proteomes" id="UP000422569">
    <property type="component" value="Chromosome"/>
</dbReference>
<dbReference type="RefSeq" id="WP_154420027.1">
    <property type="nucleotide sequence ID" value="NZ_CP044331.1"/>
</dbReference>
<accession>A0A6B8M780</accession>
<name>A0A6B8M780_9HYPH</name>
<dbReference type="KEGG" id="mpar:F7D14_15250"/>
<evidence type="ECO:0000313" key="2">
    <source>
        <dbReference type="EMBL" id="QGM98701.1"/>
    </source>
</evidence>
<feature type="transmembrane region" description="Helical" evidence="1">
    <location>
        <begin position="91"/>
        <end position="110"/>
    </location>
</feature>
<dbReference type="AlphaFoldDB" id="A0A6B8M780"/>
<gene>
    <name evidence="2" type="ORF">F7D14_15250</name>
</gene>
<keyword evidence="1" id="KW-0812">Transmembrane</keyword>
<proteinExistence type="predicted"/>
<organism evidence="2 3">
    <name type="scientific">Methylocystis parvus</name>
    <dbReference type="NCBI Taxonomy" id="134"/>
    <lineage>
        <taxon>Bacteria</taxon>
        <taxon>Pseudomonadati</taxon>
        <taxon>Pseudomonadota</taxon>
        <taxon>Alphaproteobacteria</taxon>
        <taxon>Hyphomicrobiales</taxon>
        <taxon>Methylocystaceae</taxon>
        <taxon>Methylocystis</taxon>
    </lineage>
</organism>
<protein>
    <submittedName>
        <fullName evidence="2">DUF2975 domain-containing protein</fullName>
    </submittedName>
</protein>
<reference evidence="2 3" key="1">
    <citation type="submission" date="2019-09" db="EMBL/GenBank/DDBJ databases">
        <title>Isolation and complete genome sequencing of Methylocystis species.</title>
        <authorList>
            <person name="Rumah B.L."/>
            <person name="Stead C.E."/>
            <person name="Stevens B.C."/>
            <person name="Minton N.P."/>
            <person name="Grosse-Honebrink A."/>
            <person name="Zhang Y."/>
        </authorList>
    </citation>
    <scope>NUCLEOTIDE SEQUENCE [LARGE SCALE GENOMIC DNA]</scope>
    <source>
        <strain evidence="2 3">BRCS2</strain>
    </source>
</reference>
<sequence>MTNIRQMPLQAAPLEPPRRRAIRRRSAFLAASLAWTFSAALCATALLIGTALFYQGEFVSFGPGGLWFSYGPDAALGRVSLAAFTATQRCAGALAIAFLTTPVLIVLHFARRLFQLYAEGVVFTSANARLIKFMAGGLCAYAFAPLAANRTIHLAGITSDPVWLHADEVLALVFGALAYVVADVMEFGHEIERDRDGFV</sequence>
<feature type="transmembrane region" description="Helical" evidence="1">
    <location>
        <begin position="27"/>
        <end position="54"/>
    </location>
</feature>
<evidence type="ECO:0000313" key="3">
    <source>
        <dbReference type="Proteomes" id="UP000422569"/>
    </source>
</evidence>
<feature type="transmembrane region" description="Helical" evidence="1">
    <location>
        <begin position="168"/>
        <end position="185"/>
    </location>
</feature>
<keyword evidence="1" id="KW-1133">Transmembrane helix</keyword>
<evidence type="ECO:0000256" key="1">
    <source>
        <dbReference type="SAM" id="Phobius"/>
    </source>
</evidence>
<dbReference type="EMBL" id="CP044331">
    <property type="protein sequence ID" value="QGM98701.1"/>
    <property type="molecule type" value="Genomic_DNA"/>
</dbReference>
<feature type="transmembrane region" description="Helical" evidence="1">
    <location>
        <begin position="130"/>
        <end position="148"/>
    </location>
</feature>
<keyword evidence="3" id="KW-1185">Reference proteome</keyword>
<keyword evidence="1" id="KW-0472">Membrane</keyword>